<sequence length="262" mass="27365">MPRSTHISLDHVQFYQPPAPRPPQPTANIRPLSSSALSTLPQNSAVPAPDISAGPWGICRATSSREVIEVDETQCDASSRDDADKDPETMPPRAMAGSVNAGLPPDLGSAIPQGPFSPACDENSIPTQFSVYPPGTAPTRSAAMEDFPFSCTRESMGRGLGSSDTAMGTPTTSVHLACHCSPLGCSSRHGDTVSALFPAIDTDRTQPPRPVDMRDLDRLLDGWTNGPTHEGSALGRGLPCAGAKPLNSSQSFGSQGLACSSQ</sequence>
<organism evidence="2 3">
    <name type="scientific">Sodiomyces alkalinus (strain CBS 110278 / VKM F-3762 / F11)</name>
    <name type="common">Alkaliphilic filamentous fungus</name>
    <dbReference type="NCBI Taxonomy" id="1314773"/>
    <lineage>
        <taxon>Eukaryota</taxon>
        <taxon>Fungi</taxon>
        <taxon>Dikarya</taxon>
        <taxon>Ascomycota</taxon>
        <taxon>Pezizomycotina</taxon>
        <taxon>Sordariomycetes</taxon>
        <taxon>Hypocreomycetidae</taxon>
        <taxon>Glomerellales</taxon>
        <taxon>Plectosphaerellaceae</taxon>
        <taxon>Sodiomyces</taxon>
    </lineage>
</organism>
<evidence type="ECO:0000256" key="1">
    <source>
        <dbReference type="SAM" id="MobiDB-lite"/>
    </source>
</evidence>
<feature type="region of interest" description="Disordered" evidence="1">
    <location>
        <begin position="16"/>
        <end position="49"/>
    </location>
</feature>
<evidence type="ECO:0000313" key="3">
    <source>
        <dbReference type="Proteomes" id="UP000272025"/>
    </source>
</evidence>
<dbReference type="Proteomes" id="UP000272025">
    <property type="component" value="Unassembled WGS sequence"/>
</dbReference>
<gene>
    <name evidence="2" type="ORF">SODALDRAFT_65725</name>
</gene>
<feature type="compositionally biased region" description="Basic and acidic residues" evidence="1">
    <location>
        <begin position="78"/>
        <end position="88"/>
    </location>
</feature>
<feature type="compositionally biased region" description="Polar residues" evidence="1">
    <location>
        <begin position="31"/>
        <end position="45"/>
    </location>
</feature>
<reference evidence="2 3" key="1">
    <citation type="journal article" date="2018" name="Mol. Ecol.">
        <title>The obligate alkalophilic soda-lake fungus Sodiomyces alkalinus has shifted to a protein diet.</title>
        <authorList>
            <person name="Grum-Grzhimaylo A.A."/>
            <person name="Falkoski D.L."/>
            <person name="van den Heuvel J."/>
            <person name="Valero-Jimenez C.A."/>
            <person name="Min B."/>
            <person name="Choi I.G."/>
            <person name="Lipzen A."/>
            <person name="Daum C.G."/>
            <person name="Aanen D.K."/>
            <person name="Tsang A."/>
            <person name="Henrissat B."/>
            <person name="Bilanenko E.N."/>
            <person name="de Vries R.P."/>
            <person name="van Kan J.A.L."/>
            <person name="Grigoriev I.V."/>
            <person name="Debets A.J.M."/>
        </authorList>
    </citation>
    <scope>NUCLEOTIDE SEQUENCE [LARGE SCALE GENOMIC DNA]</scope>
    <source>
        <strain evidence="2 3">F11</strain>
    </source>
</reference>
<dbReference type="GeneID" id="39584038"/>
<accession>A0A3N2PM57</accession>
<name>A0A3N2PM57_SODAK</name>
<proteinExistence type="predicted"/>
<keyword evidence="3" id="KW-1185">Reference proteome</keyword>
<evidence type="ECO:0000313" key="2">
    <source>
        <dbReference type="EMBL" id="ROT35426.1"/>
    </source>
</evidence>
<dbReference type="RefSeq" id="XP_028463232.1">
    <property type="nucleotide sequence ID" value="XM_028615561.1"/>
</dbReference>
<dbReference type="AlphaFoldDB" id="A0A3N2PM57"/>
<protein>
    <submittedName>
        <fullName evidence="2">Uncharacterized protein</fullName>
    </submittedName>
</protein>
<dbReference type="EMBL" id="ML119061">
    <property type="protein sequence ID" value="ROT35426.1"/>
    <property type="molecule type" value="Genomic_DNA"/>
</dbReference>
<feature type="region of interest" description="Disordered" evidence="1">
    <location>
        <begin position="71"/>
        <end position="137"/>
    </location>
</feature>